<evidence type="ECO:0000256" key="2">
    <source>
        <dbReference type="ARBA" id="ARBA00022679"/>
    </source>
</evidence>
<keyword evidence="3" id="KW-0949">S-adenosyl-L-methionine</keyword>
<dbReference type="CDD" id="cd02440">
    <property type="entry name" value="AdoMet_MTases"/>
    <property type="match status" value="1"/>
</dbReference>
<feature type="domain" description="SAM-dependent MTase RsmB/NOP-type" evidence="5">
    <location>
        <begin position="167"/>
        <end position="442"/>
    </location>
</feature>
<dbReference type="GO" id="GO:0008173">
    <property type="term" value="F:RNA methyltransferase activity"/>
    <property type="evidence" value="ECO:0007669"/>
    <property type="project" value="InterPro"/>
</dbReference>
<reference evidence="6" key="1">
    <citation type="journal article" date="2022" name="Nat. Microbiol.">
        <title>Unique mobile elements and scalable gene flow at the prokaryote-eukaryote boundary revealed by circularized Asgard archaea genomes.</title>
        <authorList>
            <person name="Wu F."/>
            <person name="Speth D.R."/>
            <person name="Philosof A."/>
            <person name="Cremiere A."/>
            <person name="Narayanan A."/>
            <person name="Barco R.A."/>
            <person name="Connon S.A."/>
            <person name="Amend J.P."/>
            <person name="Antoshechkin I.A."/>
            <person name="Orphan V.J."/>
        </authorList>
    </citation>
    <scope>NUCLEOTIDE SEQUENCE</scope>
    <source>
        <strain evidence="6">PM71</strain>
    </source>
</reference>
<dbReference type="InterPro" id="IPR049560">
    <property type="entry name" value="MeTrfase_RsmB-F_NOP2_cat"/>
</dbReference>
<dbReference type="Gene3D" id="3.40.50.150">
    <property type="entry name" value="Vaccinia Virus protein VP39"/>
    <property type="match status" value="1"/>
</dbReference>
<evidence type="ECO:0000313" key="6">
    <source>
        <dbReference type="EMBL" id="UJG39730.1"/>
    </source>
</evidence>
<dbReference type="Gene3D" id="3.30.70.1170">
    <property type="entry name" value="Sun protein, domain 3"/>
    <property type="match status" value="1"/>
</dbReference>
<protein>
    <submittedName>
        <fullName evidence="6">RsmB/NOP family class I SAM-dependent RNA methyltransferase</fullName>
    </submittedName>
</protein>
<dbReference type="Pfam" id="PF22458">
    <property type="entry name" value="RsmF-B_ferredox"/>
    <property type="match status" value="1"/>
</dbReference>
<dbReference type="PROSITE" id="PS51686">
    <property type="entry name" value="SAM_MT_RSMB_NOP"/>
    <property type="match status" value="1"/>
</dbReference>
<proteinExistence type="predicted"/>
<sequence>MNIIIKPILSALVQVEKGDSIRNAMNRVRSEYTLNKDEEARIYYFVFNIIGKLNVIDLYIKESSSYFSLKKLSFEKKALLRLITFIVKYAQVYSSMLGDIKKEFNTLFNNNKNFDFEGIVKNIESVSMQMLERNKDEISLLSLKYYTPTWIIRKLFSQWGENFSLDFLNSIQTVLPTYIRVNTLKSEMKEIEQVLTSFDIEYEVDKDIPNLIQIKKSPVALPRLDIFKNGKIVIQQKSSALVSLIVKPKPHDLILDVCAAPGQKTSHLAALNNSGNNIFACELNERRVSILKKRMDLLGVNGIEIINTDSRMISSLFNNKFNKILLDPPCTGSGTYSTRPETKFRLEKRDLKFYTAIQKKLLDESARVLKDGGEITYSTCSIFKDENVYVIEEFLSKNTNFSIEKMEPMIGIRIESLENKAQMLTPSLHNTEGFFIVKLRKD</sequence>
<dbReference type="AlphaFoldDB" id="A0A9Y1FJP4"/>
<keyword evidence="4" id="KW-0694">RNA-binding</keyword>
<dbReference type="Pfam" id="PF01189">
    <property type="entry name" value="Methyltr_RsmB-F"/>
    <property type="match status" value="1"/>
</dbReference>
<dbReference type="SUPFAM" id="SSF53335">
    <property type="entry name" value="S-adenosyl-L-methionine-dependent methyltransferases"/>
    <property type="match status" value="1"/>
</dbReference>
<keyword evidence="1 6" id="KW-0489">Methyltransferase</keyword>
<organism evidence="6">
    <name type="scientific">Candidatus Heimdallarchaeum aukensis</name>
    <dbReference type="NCBI Taxonomy" id="2876573"/>
    <lineage>
        <taxon>Archaea</taxon>
        <taxon>Promethearchaeati</taxon>
        <taxon>Candidatus Heimdallarchaeota</taxon>
        <taxon>Candidatus Heimdallarchaeia (ex Rinke et al. 2021) (nom. nud.)</taxon>
        <taxon>Candidatus Heimdallarchaeales</taxon>
        <taxon>Candidatus Heimdallarchaeaceae</taxon>
        <taxon>Candidatus Heimdallarchaeum</taxon>
    </lineage>
</organism>
<dbReference type="PANTHER" id="PTHR22807:SF70">
    <property type="entry name" value="TRNA_RRNA CYTOSINE-C5-METHYLASE, NOL1_NOP2_SUN FAMILY, FUSED TO N-TERMINAL NUSB REGULATOR DOMAIN"/>
    <property type="match status" value="1"/>
</dbReference>
<evidence type="ECO:0000256" key="4">
    <source>
        <dbReference type="ARBA" id="ARBA00022884"/>
    </source>
</evidence>
<gene>
    <name evidence="6" type="ORF">K9W45_07630</name>
</gene>
<keyword evidence="2" id="KW-0808">Transferase</keyword>
<dbReference type="InterPro" id="IPR001678">
    <property type="entry name" value="MeTrfase_RsmB-F_NOP2_dom"/>
</dbReference>
<dbReference type="InterPro" id="IPR023267">
    <property type="entry name" value="RCMT"/>
</dbReference>
<dbReference type="PRINTS" id="PR02008">
    <property type="entry name" value="RCMTFAMILY"/>
</dbReference>
<dbReference type="PANTHER" id="PTHR22807">
    <property type="entry name" value="NOP2 YEAST -RELATED NOL1/NOP2/FMU SUN DOMAIN-CONTAINING"/>
    <property type="match status" value="1"/>
</dbReference>
<dbReference type="Proteomes" id="UP001201020">
    <property type="component" value="Chromosome"/>
</dbReference>
<dbReference type="InterPro" id="IPR029063">
    <property type="entry name" value="SAM-dependent_MTases_sf"/>
</dbReference>
<evidence type="ECO:0000256" key="1">
    <source>
        <dbReference type="ARBA" id="ARBA00022603"/>
    </source>
</evidence>
<dbReference type="GO" id="GO:0001510">
    <property type="term" value="P:RNA methylation"/>
    <property type="evidence" value="ECO:0007669"/>
    <property type="project" value="InterPro"/>
</dbReference>
<dbReference type="InterPro" id="IPR054728">
    <property type="entry name" value="RsmB-like_ferredoxin"/>
</dbReference>
<name>A0A9Y1FJP4_9ARCH</name>
<evidence type="ECO:0000256" key="3">
    <source>
        <dbReference type="ARBA" id="ARBA00022691"/>
    </source>
</evidence>
<dbReference type="EMBL" id="CP084166">
    <property type="protein sequence ID" value="UJG39730.1"/>
    <property type="molecule type" value="Genomic_DNA"/>
</dbReference>
<accession>A0A9Y1FJP4</accession>
<evidence type="ECO:0000259" key="5">
    <source>
        <dbReference type="PROSITE" id="PS51686"/>
    </source>
</evidence>
<dbReference type="GO" id="GO:0003723">
    <property type="term" value="F:RNA binding"/>
    <property type="evidence" value="ECO:0007669"/>
    <property type="project" value="UniProtKB-KW"/>
</dbReference>